<gene>
    <name evidence="3" type="ORF">AALO_G00297460</name>
</gene>
<organism evidence="3 4">
    <name type="scientific">Alosa alosa</name>
    <name type="common">allis shad</name>
    <dbReference type="NCBI Taxonomy" id="278164"/>
    <lineage>
        <taxon>Eukaryota</taxon>
        <taxon>Metazoa</taxon>
        <taxon>Chordata</taxon>
        <taxon>Craniata</taxon>
        <taxon>Vertebrata</taxon>
        <taxon>Euteleostomi</taxon>
        <taxon>Actinopterygii</taxon>
        <taxon>Neopterygii</taxon>
        <taxon>Teleostei</taxon>
        <taxon>Clupei</taxon>
        <taxon>Clupeiformes</taxon>
        <taxon>Clupeoidei</taxon>
        <taxon>Clupeidae</taxon>
        <taxon>Alosa</taxon>
    </lineage>
</organism>
<feature type="transmembrane region" description="Helical" evidence="2">
    <location>
        <begin position="37"/>
        <end position="60"/>
    </location>
</feature>
<sequence>MTVTASHNPPPSSLSGWGKRSRGSESSQSDQIISRAYYVHHLIVFYSTCCFEAVIFLFYFEKKKHVIVMLHTPLCVFFPLFVVRVYILLAYMCRYSTQAAIRAKGTDWRTDWFLCIHESLAATFGLHTNQPY</sequence>
<accession>A0AAV6FDN3</accession>
<keyword evidence="4" id="KW-1185">Reference proteome</keyword>
<feature type="region of interest" description="Disordered" evidence="1">
    <location>
        <begin position="1"/>
        <end position="24"/>
    </location>
</feature>
<dbReference type="EMBL" id="JADWDJ010000024">
    <property type="protein sequence ID" value="KAG5260868.1"/>
    <property type="molecule type" value="Genomic_DNA"/>
</dbReference>
<evidence type="ECO:0000313" key="4">
    <source>
        <dbReference type="Proteomes" id="UP000823561"/>
    </source>
</evidence>
<proteinExistence type="predicted"/>
<evidence type="ECO:0000256" key="1">
    <source>
        <dbReference type="SAM" id="MobiDB-lite"/>
    </source>
</evidence>
<keyword evidence="2" id="KW-0812">Transmembrane</keyword>
<evidence type="ECO:0000313" key="3">
    <source>
        <dbReference type="EMBL" id="KAG5260868.1"/>
    </source>
</evidence>
<reference evidence="3" key="1">
    <citation type="submission" date="2020-10" db="EMBL/GenBank/DDBJ databases">
        <title>Chromosome-scale genome assembly of the Allis shad, Alosa alosa.</title>
        <authorList>
            <person name="Margot Z."/>
            <person name="Christophe K."/>
            <person name="Cabau C."/>
            <person name="Louis A."/>
            <person name="Berthelot C."/>
            <person name="Parey E."/>
            <person name="Roest Crollius H."/>
            <person name="Montfort J."/>
            <person name="Robinson-Rechavi M."/>
            <person name="Bucao C."/>
            <person name="Bouchez O."/>
            <person name="Gislard M."/>
            <person name="Lluch J."/>
            <person name="Milhes M."/>
            <person name="Lampietro C."/>
            <person name="Lopez Roques C."/>
            <person name="Donnadieu C."/>
            <person name="Braasch I."/>
            <person name="Desvignes T."/>
            <person name="Postlethwait J."/>
            <person name="Bobe J."/>
            <person name="Guiguen Y."/>
        </authorList>
    </citation>
    <scope>NUCLEOTIDE SEQUENCE</scope>
    <source>
        <strain evidence="3">M-15738</strain>
        <tissue evidence="3">Blood</tissue>
    </source>
</reference>
<keyword evidence="2" id="KW-1133">Transmembrane helix</keyword>
<dbReference type="AlphaFoldDB" id="A0AAV6FDN3"/>
<feature type="transmembrane region" description="Helical" evidence="2">
    <location>
        <begin position="66"/>
        <end position="92"/>
    </location>
</feature>
<comment type="caution">
    <text evidence="3">The sequence shown here is derived from an EMBL/GenBank/DDBJ whole genome shotgun (WGS) entry which is preliminary data.</text>
</comment>
<name>A0AAV6FDN3_9TELE</name>
<evidence type="ECO:0000256" key="2">
    <source>
        <dbReference type="SAM" id="Phobius"/>
    </source>
</evidence>
<protein>
    <submittedName>
        <fullName evidence="3">Uncharacterized protein</fullName>
    </submittedName>
</protein>
<dbReference type="Proteomes" id="UP000823561">
    <property type="component" value="Chromosome 24"/>
</dbReference>
<keyword evidence="2" id="KW-0472">Membrane</keyword>